<name>A0A9Q8PGR8_PASFU</name>
<keyword evidence="2" id="KW-1185">Reference proteome</keyword>
<protein>
    <submittedName>
        <fullName evidence="1">Uncharacterized protein</fullName>
    </submittedName>
</protein>
<dbReference type="EMBL" id="CP090171">
    <property type="protein sequence ID" value="UJO22215.1"/>
    <property type="molecule type" value="Genomic_DNA"/>
</dbReference>
<proteinExistence type="predicted"/>
<evidence type="ECO:0000313" key="1">
    <source>
        <dbReference type="EMBL" id="UJO22215.1"/>
    </source>
</evidence>
<evidence type="ECO:0000313" key="2">
    <source>
        <dbReference type="Proteomes" id="UP000756132"/>
    </source>
</evidence>
<accession>A0A9Q8PGR8</accession>
<dbReference type="GeneID" id="71988951"/>
<dbReference type="KEGG" id="ffu:CLAFUR5_09073"/>
<organism evidence="1 2">
    <name type="scientific">Passalora fulva</name>
    <name type="common">Tomato leaf mold</name>
    <name type="synonym">Cladosporium fulvum</name>
    <dbReference type="NCBI Taxonomy" id="5499"/>
    <lineage>
        <taxon>Eukaryota</taxon>
        <taxon>Fungi</taxon>
        <taxon>Dikarya</taxon>
        <taxon>Ascomycota</taxon>
        <taxon>Pezizomycotina</taxon>
        <taxon>Dothideomycetes</taxon>
        <taxon>Dothideomycetidae</taxon>
        <taxon>Mycosphaerellales</taxon>
        <taxon>Mycosphaerellaceae</taxon>
        <taxon>Fulvia</taxon>
    </lineage>
</organism>
<reference evidence="1" key="2">
    <citation type="journal article" date="2022" name="Microb. Genom.">
        <title>A chromosome-scale genome assembly of the tomato pathogen Cladosporium fulvum reveals a compartmentalized genome architecture and the presence of a dispensable chromosome.</title>
        <authorList>
            <person name="Zaccaron A.Z."/>
            <person name="Chen L.H."/>
            <person name="Samaras A."/>
            <person name="Stergiopoulos I."/>
        </authorList>
    </citation>
    <scope>NUCLEOTIDE SEQUENCE</scope>
    <source>
        <strain evidence="1">Race5_Kim</strain>
    </source>
</reference>
<dbReference type="Proteomes" id="UP000756132">
    <property type="component" value="Chromosome 9"/>
</dbReference>
<gene>
    <name evidence="1" type="ORF">CLAFUR5_09073</name>
</gene>
<reference evidence="1" key="1">
    <citation type="submission" date="2021-12" db="EMBL/GenBank/DDBJ databases">
        <authorList>
            <person name="Zaccaron A."/>
            <person name="Stergiopoulos I."/>
        </authorList>
    </citation>
    <scope>NUCLEOTIDE SEQUENCE</scope>
    <source>
        <strain evidence="1">Race5_Kim</strain>
    </source>
</reference>
<dbReference type="RefSeq" id="XP_047766581.1">
    <property type="nucleotide sequence ID" value="XM_047908221.1"/>
</dbReference>
<sequence length="186" mass="21109">MSKSDLERLSTMENVQLAIELQTAADKYLINGLDADMTKTIIFSFSKIDPQDHRQLRAGLRVLLNSLGTDIRVEIYPRLFILATLTNNAQYIVADHEAWQMLNESENYARAFMKVVLETPAEALLLTIDDQEAEKLRFTYWKMAIETICSLCDVKVDEETVVVEAKLTDLINELDTYGTLQEAADA</sequence>
<dbReference type="AlphaFoldDB" id="A0A9Q8PGR8"/>